<dbReference type="eggNOG" id="arCOG06058">
    <property type="taxonomic scope" value="Archaea"/>
</dbReference>
<dbReference type="EMBL" id="CP002529">
    <property type="protein sequence ID" value="ADY01037.1"/>
    <property type="molecule type" value="Genomic_DNA"/>
</dbReference>
<dbReference type="KEGG" id="vmo:VMUT_0827"/>
<keyword evidence="2" id="KW-1185">Reference proteome</keyword>
<dbReference type="OrthoDB" id="28264at2157"/>
<sequence length="241" mass="26865">MEFLVPLSSVSVGGRTLNNVKLSISDKYVFIIGIGPDGSYEERLLETNGDDVRKIINENIDYFRKLLDKLDGLVIGIGREVNVDIAMKNIELKDPIQYLINRLSNHDEYLKLVGDGWRRVLDSTRLGRVSEGLAGGDRIYVTHIGNNITLNLVAEPIEGGFIEVITYTEGKVTGIVRVRVGEDVVVKTDIRSPSSLIILSQARDINKLSDKLTGTLLRVKDHVTNTVNELLMIMRTYGVIQ</sequence>
<reference evidence="1 2" key="1">
    <citation type="journal article" date="2011" name="J. Bacteriol.">
        <title>Complete genome sequence of 'Vulcanisaeta moutnovskia' strain 768-28, a novel member of the hyperthermophilic crenarchaeal genus vulcanisaeta.</title>
        <authorList>
            <person name="Gumerov V.M."/>
            <person name="Mardanov A.V."/>
            <person name="Beletsky A.V."/>
            <person name="Prokofeva M.I."/>
            <person name="Bonch-Osmolovskaya E.A."/>
            <person name="Ravin N.V."/>
            <person name="Skryabin K.G."/>
        </authorList>
    </citation>
    <scope>NUCLEOTIDE SEQUENCE [LARGE SCALE GENOMIC DNA]</scope>
    <source>
        <strain evidence="1 2">768-28</strain>
    </source>
</reference>
<dbReference type="GeneID" id="10288479"/>
<dbReference type="Proteomes" id="UP000007485">
    <property type="component" value="Chromosome"/>
</dbReference>
<dbReference type="AlphaFoldDB" id="F0QWI9"/>
<evidence type="ECO:0000313" key="2">
    <source>
        <dbReference type="Proteomes" id="UP000007485"/>
    </source>
</evidence>
<accession>F0QWI9</accession>
<gene>
    <name evidence="1" type="ordered locus">VMUT_0827</name>
</gene>
<dbReference type="HOGENOM" id="CLU_1149870_0_0_2"/>
<protein>
    <submittedName>
        <fullName evidence="1">Uncharacterized protein</fullName>
    </submittedName>
</protein>
<proteinExistence type="predicted"/>
<name>F0QWI9_VULM7</name>
<dbReference type="STRING" id="985053.VMUT_0827"/>
<organism evidence="1 2">
    <name type="scientific">Vulcanisaeta moutnovskia (strain 768-28)</name>
    <dbReference type="NCBI Taxonomy" id="985053"/>
    <lineage>
        <taxon>Archaea</taxon>
        <taxon>Thermoproteota</taxon>
        <taxon>Thermoprotei</taxon>
        <taxon>Thermoproteales</taxon>
        <taxon>Thermoproteaceae</taxon>
        <taxon>Vulcanisaeta</taxon>
    </lineage>
</organism>
<dbReference type="RefSeq" id="WP_013604199.1">
    <property type="nucleotide sequence ID" value="NC_015151.1"/>
</dbReference>
<evidence type="ECO:0000313" key="1">
    <source>
        <dbReference type="EMBL" id="ADY01037.1"/>
    </source>
</evidence>